<reference evidence="8" key="1">
    <citation type="submission" date="2022-01" db="EMBL/GenBank/DDBJ databases">
        <title>Complete genome of Methanomicrobium antiquum DSM 21220.</title>
        <authorList>
            <person name="Chen S.-C."/>
            <person name="You Y.-T."/>
            <person name="Zhou Y.-Z."/>
            <person name="Lai M.-C."/>
        </authorList>
    </citation>
    <scope>NUCLEOTIDE SEQUENCE</scope>
    <source>
        <strain evidence="8">DSM 21220</strain>
    </source>
</reference>
<dbReference type="Pfam" id="PF01201">
    <property type="entry name" value="Ribosomal_S8e"/>
    <property type="match status" value="1"/>
</dbReference>
<protein>
    <recommendedName>
        <fullName evidence="5 6">Small ribosomal subunit protein eS8</fullName>
    </recommendedName>
</protein>
<accession>A0AAF0FT06</accession>
<comment type="subunit">
    <text evidence="2 6">Part of the 30S ribosomal subunit.</text>
</comment>
<dbReference type="HAMAP" id="MF_00029">
    <property type="entry name" value="Ribosomal_eS8"/>
    <property type="match status" value="1"/>
</dbReference>
<dbReference type="InterPro" id="IPR018283">
    <property type="entry name" value="Ribosomal_eS8_CS"/>
</dbReference>
<evidence type="ECO:0000313" key="8">
    <source>
        <dbReference type="EMBL" id="WFN36008.1"/>
    </source>
</evidence>
<keyword evidence="9" id="KW-1185">Reference proteome</keyword>
<name>A0AAF0FT06_9EURY</name>
<dbReference type="Proteomes" id="UP001218895">
    <property type="component" value="Chromosome"/>
</dbReference>
<evidence type="ECO:0000256" key="5">
    <source>
        <dbReference type="ARBA" id="ARBA00035277"/>
    </source>
</evidence>
<feature type="region of interest" description="Disordered" evidence="7">
    <location>
        <begin position="1"/>
        <end position="23"/>
    </location>
</feature>
<dbReference type="GO" id="GO:0003735">
    <property type="term" value="F:structural constituent of ribosome"/>
    <property type="evidence" value="ECO:0007669"/>
    <property type="project" value="InterPro"/>
</dbReference>
<dbReference type="InterPro" id="IPR020919">
    <property type="entry name" value="Ribosomal_protein_eS8_arc"/>
</dbReference>
<dbReference type="InterPro" id="IPR022309">
    <property type="entry name" value="Ribosomal_Se8/biogenesis_NSA2"/>
</dbReference>
<dbReference type="GO" id="GO:1990904">
    <property type="term" value="C:ribonucleoprotein complex"/>
    <property type="evidence" value="ECO:0007669"/>
    <property type="project" value="UniProtKB-KW"/>
</dbReference>
<dbReference type="GeneID" id="79950243"/>
<keyword evidence="3 6" id="KW-0689">Ribosomal protein</keyword>
<evidence type="ECO:0000256" key="6">
    <source>
        <dbReference type="HAMAP-Rule" id="MF_00029"/>
    </source>
</evidence>
<evidence type="ECO:0000256" key="4">
    <source>
        <dbReference type="ARBA" id="ARBA00023274"/>
    </source>
</evidence>
<comment type="similarity">
    <text evidence="1 6">Belongs to the eukaryotic ribosomal protein eS8 family.</text>
</comment>
<evidence type="ECO:0000256" key="3">
    <source>
        <dbReference type="ARBA" id="ARBA00022980"/>
    </source>
</evidence>
<proteinExistence type="inferred from homology"/>
<dbReference type="PANTHER" id="PTHR10394">
    <property type="entry name" value="40S RIBOSOMAL PROTEIN S8"/>
    <property type="match status" value="1"/>
</dbReference>
<evidence type="ECO:0000256" key="2">
    <source>
        <dbReference type="ARBA" id="ARBA00011458"/>
    </source>
</evidence>
<organism evidence="8 9">
    <name type="scientific">Methanomicrobium antiquum</name>
    <dbReference type="NCBI Taxonomy" id="487686"/>
    <lineage>
        <taxon>Archaea</taxon>
        <taxon>Methanobacteriati</taxon>
        <taxon>Methanobacteriota</taxon>
        <taxon>Stenosarchaea group</taxon>
        <taxon>Methanomicrobia</taxon>
        <taxon>Methanomicrobiales</taxon>
        <taxon>Methanomicrobiaceae</taxon>
        <taxon>Methanomicrobium</taxon>
    </lineage>
</organism>
<dbReference type="GO" id="GO:0005840">
    <property type="term" value="C:ribosome"/>
    <property type="evidence" value="ECO:0007669"/>
    <property type="project" value="UniProtKB-KW"/>
</dbReference>
<dbReference type="GO" id="GO:0006412">
    <property type="term" value="P:translation"/>
    <property type="evidence" value="ECO:0007669"/>
    <property type="project" value="UniProtKB-UniRule"/>
</dbReference>
<dbReference type="InterPro" id="IPR001047">
    <property type="entry name" value="Ribosomal_eS8"/>
</dbReference>
<dbReference type="RefSeq" id="WP_278098846.1">
    <property type="nucleotide sequence ID" value="NZ_CP091092.1"/>
</dbReference>
<evidence type="ECO:0000256" key="7">
    <source>
        <dbReference type="SAM" id="MobiDB-lite"/>
    </source>
</evidence>
<dbReference type="Gene3D" id="3.10.290.70">
    <property type="match status" value="1"/>
</dbReference>
<dbReference type="CDD" id="cd11382">
    <property type="entry name" value="Ribosomal_S8e"/>
    <property type="match status" value="1"/>
</dbReference>
<dbReference type="KEGG" id="manq:L1994_07555"/>
<sequence>MLWQGRSVRSETGARLKTARGKRRVEIGRSPAETHIGDERRRLIRTHGGNVKVRALRATYACVADKKTGAVKKVEILNVEANTANPNYVRRNLLTKGAVIKTEIGMAKIVSRPGQDGVINAVLTE</sequence>
<evidence type="ECO:0000256" key="1">
    <source>
        <dbReference type="ARBA" id="ARBA00005257"/>
    </source>
</evidence>
<keyword evidence="4 6" id="KW-0687">Ribonucleoprotein</keyword>
<dbReference type="NCBIfam" id="TIGR00307">
    <property type="entry name" value="eS8"/>
    <property type="match status" value="1"/>
</dbReference>
<gene>
    <name evidence="6" type="primary">rps8e</name>
    <name evidence="8" type="ORF">L1994_07555</name>
</gene>
<dbReference type="EMBL" id="CP091092">
    <property type="protein sequence ID" value="WFN36008.1"/>
    <property type="molecule type" value="Genomic_DNA"/>
</dbReference>
<evidence type="ECO:0000313" key="9">
    <source>
        <dbReference type="Proteomes" id="UP001218895"/>
    </source>
</evidence>
<dbReference type="AlphaFoldDB" id="A0AAF0FT06"/>
<dbReference type="PROSITE" id="PS01193">
    <property type="entry name" value="RIBOSOMAL_S8E"/>
    <property type="match status" value="1"/>
</dbReference>